<evidence type="ECO:0000313" key="7">
    <source>
        <dbReference type="EMBL" id="KAB5590710.1"/>
    </source>
</evidence>
<dbReference type="GO" id="GO:0003677">
    <property type="term" value="F:DNA binding"/>
    <property type="evidence" value="ECO:0007669"/>
    <property type="project" value="UniProtKB-KW"/>
</dbReference>
<gene>
    <name evidence="7" type="ORF">CTheo_5858</name>
</gene>
<protein>
    <submittedName>
        <fullName evidence="7">Nitrogen assimilation transcription factor nit-4</fullName>
    </submittedName>
</protein>
<sequence length="700" mass="79682">MRIRELETENCQLRTELTASGETRSQRCDNTATGAKDDASLAAMDVKSIYPRRSHLMMQHGDISASGPTSMWSTFPVEDATPGNGLPSPELTYQYLFRQDPTIPLRMQSHETQLSEQCQWNRYLPSINPELGFTRLEHDMLLHRCFSFHTVWLYPLEPEIFLRDMLTELTPGHGSVSTMQFTRALGYSPFLHCALMALATAFSDNPSIRAKGTRNQFALRAKQYLESECERPTLTAVRALALLSEYHGSFGERGLEYLYFVGLCTDAQPWVDSGRITQEELVFRDCQFWSTFCKDEMIHWVSDKIMSLDFGRDYDIPLPHLGVNLPTIDSLLDQKPWSGNVIQHDSKSDAPQPNKTTLVFHEICKLMIIAVRIMHAMYAQGRQSWGTIEKDSVSHVHLLLDSWYNNLPEQLHISVRSNTRPLPHIISLNIVYWWLLTLLYRPFYDRAPKLLQKASPETDHVSLNDLAVKLCDRASRKVVQLTTTFDQYYGLRYFPLNMLQAIFTAGATLLVQAATLPNSAYKARTETYETVHKCISALQVAAQTWERANLYASQLQCLLHEQTSGAPLNVNLTTSSSLPQGSESSPTEQYAFASEENDMNDPPDTPNLSHTFSQLQTFHDFVSREDETGLDHDCEPTAQVLESQYPQLHQLHQQPLLGIPSGSEFVANPHMLSLPYYHGFNHSHYIEENLDYFPQGLEDS</sequence>
<comment type="caution">
    <text evidence="7">The sequence shown here is derived from an EMBL/GenBank/DDBJ whole genome shotgun (WGS) entry which is preliminary data.</text>
</comment>
<keyword evidence="8" id="KW-1185">Reference proteome</keyword>
<dbReference type="OrthoDB" id="2154091at2759"/>
<evidence type="ECO:0000256" key="1">
    <source>
        <dbReference type="ARBA" id="ARBA00022723"/>
    </source>
</evidence>
<keyword evidence="2" id="KW-0862">Zinc</keyword>
<name>A0A5N5QG43_9AGAM</name>
<keyword evidence="1" id="KW-0479">Metal-binding</keyword>
<evidence type="ECO:0000256" key="2">
    <source>
        <dbReference type="ARBA" id="ARBA00022833"/>
    </source>
</evidence>
<reference evidence="7 8" key="1">
    <citation type="journal article" date="2019" name="Fungal Biol. Biotechnol.">
        <title>Draft genome sequence of fastidious pathogen Ceratobasidium theobromae, which causes vascular-streak dieback in Theobroma cacao.</title>
        <authorList>
            <person name="Ali S.S."/>
            <person name="Asman A."/>
            <person name="Shao J."/>
            <person name="Firmansyah A.P."/>
            <person name="Susilo A.W."/>
            <person name="Rosmana A."/>
            <person name="McMahon P."/>
            <person name="Junaid M."/>
            <person name="Guest D."/>
            <person name="Kheng T.Y."/>
            <person name="Meinhardt L.W."/>
            <person name="Bailey B.A."/>
        </authorList>
    </citation>
    <scope>NUCLEOTIDE SEQUENCE [LARGE SCALE GENOMIC DNA]</scope>
    <source>
        <strain evidence="7 8">CT2</strain>
    </source>
</reference>
<keyword evidence="3" id="KW-0805">Transcription regulation</keyword>
<dbReference type="GO" id="GO:0006351">
    <property type="term" value="P:DNA-templated transcription"/>
    <property type="evidence" value="ECO:0007669"/>
    <property type="project" value="InterPro"/>
</dbReference>
<dbReference type="GO" id="GO:0008270">
    <property type="term" value="F:zinc ion binding"/>
    <property type="evidence" value="ECO:0007669"/>
    <property type="project" value="InterPro"/>
</dbReference>
<evidence type="ECO:0000256" key="6">
    <source>
        <dbReference type="ARBA" id="ARBA00023242"/>
    </source>
</evidence>
<evidence type="ECO:0000256" key="5">
    <source>
        <dbReference type="ARBA" id="ARBA00023163"/>
    </source>
</evidence>
<dbReference type="PANTHER" id="PTHR31313">
    <property type="entry name" value="TY1 ENHANCER ACTIVATOR"/>
    <property type="match status" value="1"/>
</dbReference>
<accession>A0A5N5QG43</accession>
<proteinExistence type="predicted"/>
<dbReference type="PANTHER" id="PTHR31313:SF81">
    <property type="entry name" value="TY1 ENHANCER ACTIVATOR"/>
    <property type="match status" value="1"/>
</dbReference>
<dbReference type="EMBL" id="SSOP01000150">
    <property type="protein sequence ID" value="KAB5590710.1"/>
    <property type="molecule type" value="Genomic_DNA"/>
</dbReference>
<evidence type="ECO:0000313" key="8">
    <source>
        <dbReference type="Proteomes" id="UP000383932"/>
    </source>
</evidence>
<keyword evidence="4" id="KW-0238">DNA-binding</keyword>
<dbReference type="AlphaFoldDB" id="A0A5N5QG43"/>
<dbReference type="InterPro" id="IPR051615">
    <property type="entry name" value="Transcr_Regulatory_Elem"/>
</dbReference>
<dbReference type="CDD" id="cd12148">
    <property type="entry name" value="fungal_TF_MHR"/>
    <property type="match status" value="1"/>
</dbReference>
<evidence type="ECO:0000256" key="3">
    <source>
        <dbReference type="ARBA" id="ARBA00023015"/>
    </source>
</evidence>
<keyword evidence="6" id="KW-0539">Nucleus</keyword>
<keyword evidence="5" id="KW-0804">Transcription</keyword>
<evidence type="ECO:0000256" key="4">
    <source>
        <dbReference type="ARBA" id="ARBA00023125"/>
    </source>
</evidence>
<dbReference type="Proteomes" id="UP000383932">
    <property type="component" value="Unassembled WGS sequence"/>
</dbReference>
<organism evidence="7 8">
    <name type="scientific">Ceratobasidium theobromae</name>
    <dbReference type="NCBI Taxonomy" id="1582974"/>
    <lineage>
        <taxon>Eukaryota</taxon>
        <taxon>Fungi</taxon>
        <taxon>Dikarya</taxon>
        <taxon>Basidiomycota</taxon>
        <taxon>Agaricomycotina</taxon>
        <taxon>Agaricomycetes</taxon>
        <taxon>Cantharellales</taxon>
        <taxon>Ceratobasidiaceae</taxon>
        <taxon>Ceratobasidium</taxon>
    </lineage>
</organism>